<feature type="domain" description="TASOR PIN" evidence="5">
    <location>
        <begin position="2145"/>
        <end position="2277"/>
    </location>
</feature>
<dbReference type="GO" id="GO:0045814">
    <property type="term" value="P:negative regulation of gene expression, epigenetic"/>
    <property type="evidence" value="ECO:0007669"/>
    <property type="project" value="InterPro"/>
</dbReference>
<feature type="compositionally biased region" description="Basic and acidic residues" evidence="2">
    <location>
        <begin position="617"/>
        <end position="627"/>
    </location>
</feature>
<feature type="compositionally biased region" description="Basic and acidic residues" evidence="2">
    <location>
        <begin position="937"/>
        <end position="952"/>
    </location>
</feature>
<feature type="region of interest" description="Disordered" evidence="2">
    <location>
        <begin position="995"/>
        <end position="1028"/>
    </location>
</feature>
<feature type="compositionally biased region" description="Polar residues" evidence="2">
    <location>
        <begin position="780"/>
        <end position="792"/>
    </location>
</feature>
<dbReference type="Pfam" id="PF23314">
    <property type="entry name" value="TASOR_alpha-beta"/>
    <property type="match status" value="1"/>
</dbReference>
<dbReference type="PANTHER" id="PTHR16207:SF10">
    <property type="entry name" value="PROTEIN TASOR 2"/>
    <property type="match status" value="1"/>
</dbReference>
<dbReference type="Ensembl" id="ENSACIT00000025825.1">
    <property type="protein sequence ID" value="ENSACIP00000025166.1"/>
    <property type="gene ID" value="ENSACIG00000019430.1"/>
</dbReference>
<evidence type="ECO:0000313" key="7">
    <source>
        <dbReference type="Proteomes" id="UP000261340"/>
    </source>
</evidence>
<reference evidence="6" key="2">
    <citation type="submission" date="2025-09" db="UniProtKB">
        <authorList>
            <consortium name="Ensembl"/>
        </authorList>
    </citation>
    <scope>IDENTIFICATION</scope>
</reference>
<dbReference type="InterPro" id="IPR056242">
    <property type="entry name" value="PIN_TASOR"/>
</dbReference>
<reference evidence="6" key="1">
    <citation type="submission" date="2025-08" db="UniProtKB">
        <authorList>
            <consortium name="Ensembl"/>
        </authorList>
    </citation>
    <scope>IDENTIFICATION</scope>
</reference>
<sequence length="2285" mass="255031">TLCFFFSKANALGETGVLAGNSTCTTLGDPSKGVYISMYSDCLDLNRWYHGKSGYIAIIRLTKGKVKKVSENYTQNFTAPTVGFDCHVSEQLPSVSAQTSSFLAFERTQCYMYELLDDASNATARSPSAACPFAILSFSYTDTKASIAPPQEKWYFFHYLPWRGQLEIGSQLYNIGLRSTTGALIPAKLPPVVKVDRAISMLDLRQLLPKAVFETCFAGEGYAVLCGLSNIKTLLICAQALAVLLSDGGFLILLHSSHFLTYDDAWSCATEVLQGLFVFPDSRVVMKDTKFGQKKPSMTSEILQILPVLSYAEGEVEKTSIDPSEELCEVLAQHMQSYTALINPGLASSPSREVSMFPFQYDVPDAHLYSSPEWTDRAMQSFRSYLSRPVSFQLPVSRASEILAAGQEERRREDLDDDVYICISSPEEAPQEMIDPVSTVLEDTLSDLNSPETVETSVENGRSSPGAQDDLTVVPRNVVTNDLQPGHLTKGNEKCSNLSELNKTEGVNNVTPPTSDDLPAELIVSITSAEQSVSDETLNLRAKLQAAEVNSLCDETDYTKKLLDIPKVTSFTGTKLKMHTRLSKGSNKVSKASVEPSNLQTVKTPVEVDSVNIQKDEHTKDLSDHPQLRNPSNWRKLQRRKRKCGKLSTKSRKLRSGTVALPIAEEKKTDPGLQNVESTILVELEVCPLRRKTERWDLKPIISECGRILVPHGATDFTDQITFLKDKLQATKNEQSPEKTLLDAPVDADDTVKLDPESCTAPETAVEEMEAAESVDGGNDLQNITAGDVNPEQNISKQLDIVNSLLPLNPESNSSKNEHTDTLPSQAFQEKHSDNLSPEKSPTKCEFLLRKLKSVLLKGKRKVDLVTGDTTPNTLQDTEPCLKKNKEVDSETEVLKSDTNTLSTDAAVKEVPKMLPVDLRFAFALGLTPKVIPEKVTKTEDRDTPQKMDPTKTQEQMISDKQSQIIHRKTEKTVNSAYSSADALNLLADLALSANNDQVPPQPKPSFERKPETSLKKSDLKKELTSAEQESVLHALLRQPAPRATEPHESPAPSHLICELVGLVSKEHAYSLPPSSSLLLGLPGTSPVSDSPGLLHHDQPMSGIKTLQPTVDQEDRSEHNKTPEYLKKRMVRKQKFRYSRTFVNKEGSIKVTRHWQENYDFNLDSKFTSDSKDKTIIRALHGPWDFSIQDTNEEVRLIVHMWIGLFYSRSTPRFFHAEPNFSYLSLEESDSLEMVSTPARSDHLTTALASVPSVTDTSDPLNSTALDLSKKDEDQDSVVLDLSLRNSSACSESLTSPPQVNKKGTFDSSEQKEPSETLNSVKLPRQLYEANCASIKPNAPLAALGIGQVLHGCNEEKTNKKEGTENSGPKERSLVKQDVMDSFKFVKHEKNIEAEDVVQTDEHEKNKSKNLAICERKEDPCQKGNADPSQKVARAADDSAKGSDILCNGNCLESEKLLSREEHKAVSQEQHESFKGVLVRGPKYKGEVMKDDRLDEKDDCISALKADKDLAHQPLPEKCNGPDLVNQNFITQSNHQAQMNEQPSLTNNTKDACHDLPDANMLCSDALVHDYSVSEKVSHTPFGIKSVNTESAAKDISKKARNEALKTAVFPLSTPQTKDNVEMKSQNKERSDFSTAQSDHEDQDNKSAEEVLKDDKEQFQHQPDSPQCELLKACEAQVSFTKETDLRTDETNEALDKNCTGVEIPFIGIESSGKDTIRAKDDNAADKQFQHQPHSLRCKVPKISEAQLGFMGKTDVRIDKTNEGLDKSCTGVEISFVGIDGPGEDTVQIKDNSAADKQFQHQPHSPQCKVPKMREAQLAFTEKTDRDDSIDESMILGPQSSLVCTVYNNSRKRSYSFLEQVSQRCLQDDLTQASVEQECLIFSEQMKQVLKKSERWSIHQEDIHDNIRPSCSSPMTINFSNLDEQEDSLDQLGASLIGQKIKVDLSDRNDSTEKTEEDMLRPGEQSQGKDNSVEHDWVSDVTAECARLYEAKMHHVCAFKNVSSRAKHFRKNYTKTEPGNHFDFCDQMKKEMDKTFRTNLNSVVKKSCRTKYRFYILATSDDVVFEQTKLEAEGHTAIQPSDFFLGEDSSSSSIIIIRNEDIAEHICKVPHLLELKKSPSVQFAGIDEPDDVVNLTHQELFTQGGFIMFNRSTLDALSLCKMKKVSEILLELSKMGKWKWMLHYRDSRRIKETARLSAEAKEKKHFLYWGQDAGLLEVLPYHECDQMSKDQPDYLACLMRLQVQKISSRYPVFITAVDSGFEKNGILTMTSNSFLTKPLSEMFTV</sequence>
<dbReference type="InterPro" id="IPR056243">
    <property type="entry name" value="TASOR_ab_dom"/>
</dbReference>
<feature type="compositionally biased region" description="Polar residues" evidence="2">
    <location>
        <begin position="1289"/>
        <end position="1299"/>
    </location>
</feature>
<feature type="compositionally biased region" description="Polar residues" evidence="2">
    <location>
        <begin position="450"/>
        <end position="466"/>
    </location>
</feature>
<feature type="region of interest" description="Disordered" evidence="2">
    <location>
        <begin position="1607"/>
        <end position="1667"/>
    </location>
</feature>
<feature type="compositionally biased region" description="Basic and acidic residues" evidence="2">
    <location>
        <begin position="1619"/>
        <end position="1659"/>
    </location>
</feature>
<accession>A0A3Q0SPG3</accession>
<dbReference type="InterPro" id="IPR046432">
    <property type="entry name" value="TASOR"/>
</dbReference>
<dbReference type="Pfam" id="PF24630">
    <property type="entry name" value="PIN_TASOR"/>
    <property type="match status" value="1"/>
</dbReference>
<feature type="compositionally biased region" description="Basic and acidic residues" evidence="2">
    <location>
        <begin position="1947"/>
        <end position="1961"/>
    </location>
</feature>
<keyword evidence="7" id="KW-1185">Reference proteome</keyword>
<protein>
    <submittedName>
        <fullName evidence="6">Uncharacterized protein</fullName>
    </submittedName>
</protein>
<feature type="region of interest" description="Disordered" evidence="2">
    <location>
        <begin position="937"/>
        <end position="964"/>
    </location>
</feature>
<feature type="compositionally biased region" description="Polar residues" evidence="2">
    <location>
        <begin position="953"/>
        <end position="964"/>
    </location>
</feature>
<name>A0A3Q0SPG3_AMPCI</name>
<dbReference type="GO" id="GO:0005654">
    <property type="term" value="C:nucleoplasm"/>
    <property type="evidence" value="ECO:0007669"/>
    <property type="project" value="TreeGrafter"/>
</dbReference>
<organism evidence="6 7">
    <name type="scientific">Amphilophus citrinellus</name>
    <name type="common">Midas cichlid</name>
    <name type="synonym">Cichlasoma citrinellum</name>
    <dbReference type="NCBI Taxonomy" id="61819"/>
    <lineage>
        <taxon>Eukaryota</taxon>
        <taxon>Metazoa</taxon>
        <taxon>Chordata</taxon>
        <taxon>Craniata</taxon>
        <taxon>Vertebrata</taxon>
        <taxon>Euteleostomi</taxon>
        <taxon>Actinopterygii</taxon>
        <taxon>Neopterygii</taxon>
        <taxon>Teleostei</taxon>
        <taxon>Neoteleostei</taxon>
        <taxon>Acanthomorphata</taxon>
        <taxon>Ovalentaria</taxon>
        <taxon>Cichlomorphae</taxon>
        <taxon>Cichliformes</taxon>
        <taxon>Cichlidae</taxon>
        <taxon>New World cichlids</taxon>
        <taxon>Cichlasomatinae</taxon>
        <taxon>Heroini</taxon>
        <taxon>Amphilophus</taxon>
    </lineage>
</organism>
<feature type="compositionally biased region" description="Basic and acidic residues" evidence="2">
    <location>
        <begin position="1006"/>
        <end position="1025"/>
    </location>
</feature>
<comment type="similarity">
    <text evidence="1">Belongs to the TASOR family.</text>
</comment>
<feature type="region of interest" description="Disordered" evidence="2">
    <location>
        <begin position="732"/>
        <end position="792"/>
    </location>
</feature>
<feature type="region of interest" description="Disordered" evidence="2">
    <location>
        <begin position="1289"/>
        <end position="1318"/>
    </location>
</feature>
<dbReference type="OMA" id="NVKKKWW"/>
<feature type="region of interest" description="Disordered" evidence="2">
    <location>
        <begin position="1947"/>
        <end position="1974"/>
    </location>
</feature>
<dbReference type="InterPro" id="IPR022188">
    <property type="entry name" value="TASOR_DUF3715"/>
</dbReference>
<evidence type="ECO:0000259" key="3">
    <source>
        <dbReference type="Pfam" id="PF12509"/>
    </source>
</evidence>
<feature type="compositionally biased region" description="Basic residues" evidence="2">
    <location>
        <begin position="636"/>
        <end position="651"/>
    </location>
</feature>
<dbReference type="Pfam" id="PF12509">
    <property type="entry name" value="DUF3715"/>
    <property type="match status" value="1"/>
</dbReference>
<feature type="compositionally biased region" description="Low complexity" evidence="2">
    <location>
        <begin position="806"/>
        <end position="815"/>
    </location>
</feature>
<feature type="region of interest" description="Disordered" evidence="2">
    <location>
        <begin position="617"/>
        <end position="651"/>
    </location>
</feature>
<feature type="compositionally biased region" description="Basic and acidic residues" evidence="2">
    <location>
        <begin position="732"/>
        <end position="741"/>
    </location>
</feature>
<dbReference type="Proteomes" id="UP000261340">
    <property type="component" value="Unplaced"/>
</dbReference>
<evidence type="ECO:0000259" key="4">
    <source>
        <dbReference type="Pfam" id="PF23314"/>
    </source>
</evidence>
<evidence type="ECO:0000256" key="2">
    <source>
        <dbReference type="SAM" id="MobiDB-lite"/>
    </source>
</evidence>
<dbReference type="STRING" id="61819.ENSACIP00000025166"/>
<evidence type="ECO:0000313" key="6">
    <source>
        <dbReference type="Ensembl" id="ENSACIP00000025166.1"/>
    </source>
</evidence>
<dbReference type="PANTHER" id="PTHR16207">
    <property type="entry name" value="SET DOMAIN-CONTAINING PROTEIN"/>
    <property type="match status" value="1"/>
</dbReference>
<feature type="region of interest" description="Disordered" evidence="2">
    <location>
        <begin position="450"/>
        <end position="470"/>
    </location>
</feature>
<proteinExistence type="inferred from homology"/>
<evidence type="ECO:0000256" key="1">
    <source>
        <dbReference type="ARBA" id="ARBA00008058"/>
    </source>
</evidence>
<feature type="region of interest" description="Disordered" evidence="2">
    <location>
        <begin position="806"/>
        <end position="841"/>
    </location>
</feature>
<evidence type="ECO:0000259" key="5">
    <source>
        <dbReference type="Pfam" id="PF24630"/>
    </source>
</evidence>
<feature type="domain" description="TASOR alpha/beta" evidence="4">
    <location>
        <begin position="2050"/>
        <end position="2141"/>
    </location>
</feature>
<dbReference type="GeneTree" id="ENSGT00530000063735"/>
<feature type="domain" description="TASOR pseudo-PARP" evidence="3">
    <location>
        <begin position="2"/>
        <end position="132"/>
    </location>
</feature>